<dbReference type="GO" id="GO:0016301">
    <property type="term" value="F:kinase activity"/>
    <property type="evidence" value="ECO:0007669"/>
    <property type="project" value="UniProtKB-KW"/>
</dbReference>
<proteinExistence type="predicted"/>
<dbReference type="Pfam" id="PF00781">
    <property type="entry name" value="DAGK_cat"/>
    <property type="match status" value="1"/>
</dbReference>
<evidence type="ECO:0000313" key="3">
    <source>
        <dbReference type="Proteomes" id="UP001626549"/>
    </source>
</evidence>
<dbReference type="EMBL" id="CP136865">
    <property type="protein sequence ID" value="WOJ96232.1"/>
    <property type="molecule type" value="Genomic_DNA"/>
</dbReference>
<dbReference type="Proteomes" id="UP001626549">
    <property type="component" value="Chromosome"/>
</dbReference>
<dbReference type="SMART" id="SM00046">
    <property type="entry name" value="DAGKc"/>
    <property type="match status" value="1"/>
</dbReference>
<dbReference type="SUPFAM" id="SSF111331">
    <property type="entry name" value="NAD kinase/diacylglycerol kinase-like"/>
    <property type="match status" value="1"/>
</dbReference>
<gene>
    <name evidence="2" type="ORF">R0137_13390</name>
</gene>
<dbReference type="InterPro" id="IPR001206">
    <property type="entry name" value="Diacylglycerol_kinase_cat_dom"/>
</dbReference>
<keyword evidence="2" id="KW-0808">Transferase</keyword>
<name>A0ABZ0I9P0_9GAMM</name>
<sequence>MDYLYYNAAAGADDDVEFWFELLKGHGIEPSRPALGDREAVAQLDENDRLLIVGGDGTINYLAEVCAKAGCTVGVLPGGTANDFARGLNIGVDLDAACAVLQEGRVSRVDLAFVNEQPFVNVAHVGIGAGISDSLEEGKKSFFGRFSYLAKLIETIQARKGFSAEIYAGEATESGRWLEIVVANGNSFGGGHPVLGADPCDGKLDVVGLRPRSVNALLYEWVRVHVMKRDPHPDIVVQLSHDAVEIKTSSQHSVSADGEDAGATPASFRVEHQALSILVPKLD</sequence>
<dbReference type="PANTHER" id="PTHR30492:SF0">
    <property type="entry name" value="METHYLGLYOXAL SYNTHASE"/>
    <property type="match status" value="1"/>
</dbReference>
<dbReference type="InterPro" id="IPR005218">
    <property type="entry name" value="Diacylglycerol/lipid_kinase"/>
</dbReference>
<dbReference type="InterPro" id="IPR016064">
    <property type="entry name" value="NAD/diacylglycerol_kinase_sf"/>
</dbReference>
<keyword evidence="3" id="KW-1185">Reference proteome</keyword>
<dbReference type="InterPro" id="IPR017438">
    <property type="entry name" value="ATP-NAD_kinase_N"/>
</dbReference>
<feature type="domain" description="DAGKc" evidence="1">
    <location>
        <begin position="38"/>
        <end position="118"/>
    </location>
</feature>
<organism evidence="2 3">
    <name type="scientific">Congregibacter brevis</name>
    <dbReference type="NCBI Taxonomy" id="3081201"/>
    <lineage>
        <taxon>Bacteria</taxon>
        <taxon>Pseudomonadati</taxon>
        <taxon>Pseudomonadota</taxon>
        <taxon>Gammaproteobacteria</taxon>
        <taxon>Cellvibrionales</taxon>
        <taxon>Halieaceae</taxon>
        <taxon>Congregibacter</taxon>
    </lineage>
</organism>
<dbReference type="Gene3D" id="2.60.200.40">
    <property type="match status" value="1"/>
</dbReference>
<dbReference type="Gene3D" id="3.40.50.10330">
    <property type="entry name" value="Probable inorganic polyphosphate/atp-NAD kinase, domain 1"/>
    <property type="match status" value="1"/>
</dbReference>
<dbReference type="RefSeq" id="WP_407326916.1">
    <property type="nucleotide sequence ID" value="NZ_CP136865.1"/>
</dbReference>
<dbReference type="Pfam" id="PF19279">
    <property type="entry name" value="YegS_C"/>
    <property type="match status" value="1"/>
</dbReference>
<reference evidence="2 3" key="1">
    <citation type="submission" date="2023-10" db="EMBL/GenBank/DDBJ databases">
        <title>Two novel species belonging to the OM43/NOR5 clade.</title>
        <authorList>
            <person name="Park M."/>
        </authorList>
    </citation>
    <scope>NUCLEOTIDE SEQUENCE [LARGE SCALE GENOMIC DNA]</scope>
    <source>
        <strain evidence="2 3">IMCC45268</strain>
    </source>
</reference>
<dbReference type="NCBIfam" id="TIGR00147">
    <property type="entry name" value="YegS/Rv2252/BmrU family lipid kinase"/>
    <property type="match status" value="1"/>
</dbReference>
<protein>
    <submittedName>
        <fullName evidence="2">YegS/Rv2252/BmrU family lipid kinase</fullName>
    </submittedName>
</protein>
<accession>A0ABZ0I9P0</accession>
<evidence type="ECO:0000259" key="1">
    <source>
        <dbReference type="PROSITE" id="PS50146"/>
    </source>
</evidence>
<dbReference type="InterPro" id="IPR045540">
    <property type="entry name" value="YegS/DAGK_C"/>
</dbReference>
<dbReference type="PROSITE" id="PS50146">
    <property type="entry name" value="DAGK"/>
    <property type="match status" value="1"/>
</dbReference>
<dbReference type="InterPro" id="IPR004363">
    <property type="entry name" value="Methylgl_synth"/>
</dbReference>
<keyword evidence="2" id="KW-0418">Kinase</keyword>
<dbReference type="PANTHER" id="PTHR30492">
    <property type="entry name" value="METHYLGLYOXAL SYNTHASE"/>
    <property type="match status" value="1"/>
</dbReference>
<evidence type="ECO:0000313" key="2">
    <source>
        <dbReference type="EMBL" id="WOJ96232.1"/>
    </source>
</evidence>